<dbReference type="AlphaFoldDB" id="A0A2H3CBV0"/>
<keyword evidence="1" id="KW-0472">Membrane</keyword>
<dbReference type="Proteomes" id="UP000217790">
    <property type="component" value="Unassembled WGS sequence"/>
</dbReference>
<name>A0A2H3CBV0_ARMGA</name>
<dbReference type="InParanoid" id="A0A2H3CBV0"/>
<evidence type="ECO:0000313" key="3">
    <source>
        <dbReference type="Proteomes" id="UP000217790"/>
    </source>
</evidence>
<keyword evidence="3" id="KW-1185">Reference proteome</keyword>
<sequence length="79" mass="9037">MTTICLPSFDGQQLSWRECLAIVIPFIHFIIVTSSGSYLRFKCISVARNAFTAVLVILDGKYKQIINVFRFTRQVEYTG</sequence>
<dbReference type="EMBL" id="KZ293783">
    <property type="protein sequence ID" value="PBK79350.1"/>
    <property type="molecule type" value="Genomic_DNA"/>
</dbReference>
<accession>A0A2H3CBV0</accession>
<gene>
    <name evidence="2" type="ORF">ARMGADRAFT_157450</name>
</gene>
<keyword evidence="1" id="KW-0812">Transmembrane</keyword>
<proteinExistence type="predicted"/>
<reference evidence="3" key="1">
    <citation type="journal article" date="2017" name="Nat. Ecol. Evol.">
        <title>Genome expansion and lineage-specific genetic innovations in the forest pathogenic fungi Armillaria.</title>
        <authorList>
            <person name="Sipos G."/>
            <person name="Prasanna A.N."/>
            <person name="Walter M.C."/>
            <person name="O'Connor E."/>
            <person name="Balint B."/>
            <person name="Krizsan K."/>
            <person name="Kiss B."/>
            <person name="Hess J."/>
            <person name="Varga T."/>
            <person name="Slot J."/>
            <person name="Riley R."/>
            <person name="Boka B."/>
            <person name="Rigling D."/>
            <person name="Barry K."/>
            <person name="Lee J."/>
            <person name="Mihaltcheva S."/>
            <person name="LaButti K."/>
            <person name="Lipzen A."/>
            <person name="Waldron R."/>
            <person name="Moloney N.M."/>
            <person name="Sperisen C."/>
            <person name="Kredics L."/>
            <person name="Vagvoelgyi C."/>
            <person name="Patrignani A."/>
            <person name="Fitzpatrick D."/>
            <person name="Nagy I."/>
            <person name="Doyle S."/>
            <person name="Anderson J.B."/>
            <person name="Grigoriev I.V."/>
            <person name="Gueldener U."/>
            <person name="Muensterkoetter M."/>
            <person name="Nagy L.G."/>
        </authorList>
    </citation>
    <scope>NUCLEOTIDE SEQUENCE [LARGE SCALE GENOMIC DNA]</scope>
    <source>
        <strain evidence="3">Ar21-2</strain>
    </source>
</reference>
<protein>
    <submittedName>
        <fullName evidence="2">Uncharacterized protein</fullName>
    </submittedName>
</protein>
<evidence type="ECO:0000256" key="1">
    <source>
        <dbReference type="SAM" id="Phobius"/>
    </source>
</evidence>
<keyword evidence="1" id="KW-1133">Transmembrane helix</keyword>
<feature type="transmembrane region" description="Helical" evidence="1">
    <location>
        <begin position="20"/>
        <end position="39"/>
    </location>
</feature>
<evidence type="ECO:0000313" key="2">
    <source>
        <dbReference type="EMBL" id="PBK79350.1"/>
    </source>
</evidence>
<organism evidence="2 3">
    <name type="scientific">Armillaria gallica</name>
    <name type="common">Bulbous honey fungus</name>
    <name type="synonym">Armillaria bulbosa</name>
    <dbReference type="NCBI Taxonomy" id="47427"/>
    <lineage>
        <taxon>Eukaryota</taxon>
        <taxon>Fungi</taxon>
        <taxon>Dikarya</taxon>
        <taxon>Basidiomycota</taxon>
        <taxon>Agaricomycotina</taxon>
        <taxon>Agaricomycetes</taxon>
        <taxon>Agaricomycetidae</taxon>
        <taxon>Agaricales</taxon>
        <taxon>Marasmiineae</taxon>
        <taxon>Physalacriaceae</taxon>
        <taxon>Armillaria</taxon>
    </lineage>
</organism>